<evidence type="ECO:0000256" key="7">
    <source>
        <dbReference type="ARBA" id="ARBA00022737"/>
    </source>
</evidence>
<dbReference type="Proteomes" id="UP001293593">
    <property type="component" value="Unassembled WGS sequence"/>
</dbReference>
<keyword evidence="5" id="KW-0812">Transmembrane</keyword>
<keyword evidence="4" id="KW-0433">Leucine-rich repeat</keyword>
<comment type="caution">
    <text evidence="14">The sequence shown here is derived from an EMBL/GenBank/DDBJ whole genome shotgun (WGS) entry which is preliminary data.</text>
</comment>
<keyword evidence="6 12" id="KW-0732">Signal</keyword>
<reference evidence="14" key="1">
    <citation type="submission" date="2023-10" db="EMBL/GenBank/DDBJ databases">
        <title>Chromosome-level genome of the transformable northern wattle, Acacia crassicarpa.</title>
        <authorList>
            <person name="Massaro I."/>
            <person name="Sinha N.R."/>
            <person name="Poethig S."/>
            <person name="Leichty A.R."/>
        </authorList>
    </citation>
    <scope>NUCLEOTIDE SEQUENCE</scope>
    <source>
        <strain evidence="14">Acra3RX</strain>
        <tissue evidence="14">Leaf</tissue>
    </source>
</reference>
<sequence length="452" mass="49986">MASSSFFPLALLTFLSMALPSHQQPPLLSAERESLFRVLYSVNSDIRWRSLFNDDDDDLCLSAPYGVVCDYPSESNETAQIVELSFGYVSDEAPNPPCSANATLDPVLFTSFKYLRRLFFYRCFNESQASVPDVSPSFSSTLEELVFIENPSLVGPFSSMLRNLTSLRRLVLSGNGVYGEIPQEISQMINLEEMTLSRNHLAGEVPGSLATLKKLKILDLSQNGFEGYVPESLGNLTELLKLDLSFNRFMGEIPESLRNLQSLEFLDLRYNQFGNFGVPQFIGEIPRLKEIYLSGNLLGGKIPEIWENLGGVSRIGFSNMGLTGNIPASMGVYLRNLSYLGLDNNSLQGPVPEEFAFLGDAGEINMENNNLSGRVPFSTKKFGKLKLGGNRGLCVDHQLSMQAENKNCLGQLKLCKKPDIPNAVLFSGISSLLFDPQVLFISLGLMLVFTVL</sequence>
<dbReference type="SMART" id="SM00369">
    <property type="entry name" value="LRR_TYP"/>
    <property type="match status" value="4"/>
</dbReference>
<evidence type="ECO:0000256" key="5">
    <source>
        <dbReference type="ARBA" id="ARBA00022692"/>
    </source>
</evidence>
<dbReference type="InterPro" id="IPR055414">
    <property type="entry name" value="LRR_R13L4/SHOC2-like"/>
</dbReference>
<evidence type="ECO:0000313" key="15">
    <source>
        <dbReference type="Proteomes" id="UP001293593"/>
    </source>
</evidence>
<comment type="subcellular location">
    <subcellularLocation>
        <location evidence="1">Cell membrane</location>
        <topology evidence="1">Single-pass type I membrane protein</topology>
    </subcellularLocation>
</comment>
<gene>
    <name evidence="14" type="ORF">QN277_021501</name>
</gene>
<dbReference type="FunFam" id="3.80.10.10:FF:000299">
    <property type="entry name" value="Piriformospora indica-insensitive protein 2"/>
    <property type="match status" value="1"/>
</dbReference>
<dbReference type="SUPFAM" id="SSF52058">
    <property type="entry name" value="L domain-like"/>
    <property type="match status" value="1"/>
</dbReference>
<accession>A0AAE1JRQ2</accession>
<name>A0AAE1JRQ2_9FABA</name>
<feature type="signal peptide" evidence="12">
    <location>
        <begin position="1"/>
        <end position="23"/>
    </location>
</feature>
<dbReference type="AlphaFoldDB" id="A0AAE1JRQ2"/>
<keyword evidence="9" id="KW-0472">Membrane</keyword>
<evidence type="ECO:0000256" key="1">
    <source>
        <dbReference type="ARBA" id="ARBA00004251"/>
    </source>
</evidence>
<dbReference type="InterPro" id="IPR003591">
    <property type="entry name" value="Leu-rich_rpt_typical-subtyp"/>
</dbReference>
<dbReference type="Pfam" id="PF23598">
    <property type="entry name" value="LRR_14"/>
    <property type="match status" value="1"/>
</dbReference>
<evidence type="ECO:0000256" key="12">
    <source>
        <dbReference type="SAM" id="SignalP"/>
    </source>
</evidence>
<keyword evidence="8" id="KW-1133">Transmembrane helix</keyword>
<keyword evidence="11" id="KW-0325">Glycoprotein</keyword>
<dbReference type="PANTHER" id="PTHR48052">
    <property type="entry name" value="UNNAMED PRODUCT"/>
    <property type="match status" value="1"/>
</dbReference>
<feature type="domain" description="Disease resistance R13L4/SHOC-2-like LRR" evidence="13">
    <location>
        <begin position="160"/>
        <end position="343"/>
    </location>
</feature>
<keyword evidence="3" id="KW-1003">Cell membrane</keyword>
<evidence type="ECO:0000256" key="6">
    <source>
        <dbReference type="ARBA" id="ARBA00022729"/>
    </source>
</evidence>
<evidence type="ECO:0000256" key="2">
    <source>
        <dbReference type="ARBA" id="ARBA00009592"/>
    </source>
</evidence>
<evidence type="ECO:0000256" key="8">
    <source>
        <dbReference type="ARBA" id="ARBA00022989"/>
    </source>
</evidence>
<evidence type="ECO:0000313" key="14">
    <source>
        <dbReference type="EMBL" id="KAK4273028.1"/>
    </source>
</evidence>
<organism evidence="14 15">
    <name type="scientific">Acacia crassicarpa</name>
    <name type="common">northern wattle</name>
    <dbReference type="NCBI Taxonomy" id="499986"/>
    <lineage>
        <taxon>Eukaryota</taxon>
        <taxon>Viridiplantae</taxon>
        <taxon>Streptophyta</taxon>
        <taxon>Embryophyta</taxon>
        <taxon>Tracheophyta</taxon>
        <taxon>Spermatophyta</taxon>
        <taxon>Magnoliopsida</taxon>
        <taxon>eudicotyledons</taxon>
        <taxon>Gunneridae</taxon>
        <taxon>Pentapetalae</taxon>
        <taxon>rosids</taxon>
        <taxon>fabids</taxon>
        <taxon>Fabales</taxon>
        <taxon>Fabaceae</taxon>
        <taxon>Caesalpinioideae</taxon>
        <taxon>mimosoid clade</taxon>
        <taxon>Acacieae</taxon>
        <taxon>Acacia</taxon>
    </lineage>
</organism>
<evidence type="ECO:0000259" key="13">
    <source>
        <dbReference type="Pfam" id="PF23598"/>
    </source>
</evidence>
<comment type="similarity">
    <text evidence="2">Belongs to the RLP family.</text>
</comment>
<feature type="chain" id="PRO_5042120438" description="Disease resistance R13L4/SHOC-2-like LRR domain-containing protein" evidence="12">
    <location>
        <begin position="24"/>
        <end position="452"/>
    </location>
</feature>
<keyword evidence="7" id="KW-0677">Repeat</keyword>
<keyword evidence="10" id="KW-0675">Receptor</keyword>
<evidence type="ECO:0000256" key="10">
    <source>
        <dbReference type="ARBA" id="ARBA00023170"/>
    </source>
</evidence>
<protein>
    <recommendedName>
        <fullName evidence="13">Disease resistance R13L4/SHOC-2-like LRR domain-containing protein</fullName>
    </recommendedName>
</protein>
<proteinExistence type="inferred from homology"/>
<dbReference type="InterPro" id="IPR032675">
    <property type="entry name" value="LRR_dom_sf"/>
</dbReference>
<dbReference type="PANTHER" id="PTHR48052:SF33">
    <property type="entry name" value="OS01G0623000 PROTEIN"/>
    <property type="match status" value="1"/>
</dbReference>
<dbReference type="Gene3D" id="3.80.10.10">
    <property type="entry name" value="Ribonuclease Inhibitor"/>
    <property type="match status" value="1"/>
</dbReference>
<evidence type="ECO:0000256" key="3">
    <source>
        <dbReference type="ARBA" id="ARBA00022475"/>
    </source>
</evidence>
<evidence type="ECO:0000256" key="9">
    <source>
        <dbReference type="ARBA" id="ARBA00023136"/>
    </source>
</evidence>
<dbReference type="GO" id="GO:0005886">
    <property type="term" value="C:plasma membrane"/>
    <property type="evidence" value="ECO:0007669"/>
    <property type="project" value="UniProtKB-SubCell"/>
</dbReference>
<evidence type="ECO:0000256" key="4">
    <source>
        <dbReference type="ARBA" id="ARBA00022614"/>
    </source>
</evidence>
<keyword evidence="15" id="KW-1185">Reference proteome</keyword>
<evidence type="ECO:0000256" key="11">
    <source>
        <dbReference type="ARBA" id="ARBA00023180"/>
    </source>
</evidence>
<dbReference type="EMBL" id="JAWXYG010000005">
    <property type="protein sequence ID" value="KAK4273028.1"/>
    <property type="molecule type" value="Genomic_DNA"/>
</dbReference>